<feature type="region of interest" description="Disordered" evidence="15">
    <location>
        <begin position="260"/>
        <end position="294"/>
    </location>
</feature>
<dbReference type="PANTHER" id="PTHR47296:SF1">
    <property type="entry name" value="PROTEIN TIC 40, CHLOROPLASTIC"/>
    <property type="match status" value="1"/>
</dbReference>
<dbReference type="GO" id="GO:0009706">
    <property type="term" value="C:chloroplast inner membrane"/>
    <property type="evidence" value="ECO:0007669"/>
    <property type="project" value="UniProtKB-SubCell"/>
</dbReference>
<dbReference type="Gene3D" id="1.10.2020.20">
    <property type="match status" value="1"/>
</dbReference>
<keyword evidence="8" id="KW-0809">Transit peptide</keyword>
<comment type="caution">
    <text evidence="17">The sequence shown here is derived from an EMBL/GenBank/DDBJ whole genome shotgun (WGS) entry which is preliminary data.</text>
</comment>
<evidence type="ECO:0000256" key="15">
    <source>
        <dbReference type="SAM" id="MobiDB-lite"/>
    </source>
</evidence>
<dbReference type="Gene3D" id="1.10.260.100">
    <property type="match status" value="1"/>
</dbReference>
<evidence type="ECO:0000256" key="10">
    <source>
        <dbReference type="ARBA" id="ARBA00023136"/>
    </source>
</evidence>
<evidence type="ECO:0000256" key="3">
    <source>
        <dbReference type="ARBA" id="ARBA00022640"/>
    </source>
</evidence>
<evidence type="ECO:0000313" key="17">
    <source>
        <dbReference type="EMBL" id="GAV76702.1"/>
    </source>
</evidence>
<dbReference type="Pfam" id="PF17830">
    <property type="entry name" value="STI1-HOP_DP"/>
    <property type="match status" value="1"/>
</dbReference>
<dbReference type="OrthoDB" id="533763at2759"/>
<feature type="compositionally biased region" description="Low complexity" evidence="15">
    <location>
        <begin position="182"/>
        <end position="200"/>
    </location>
</feature>
<comment type="function">
    <text evidence="11">Involved in protein precursor import into chloroplasts. Part of the motor complex consisting of a co-chaperone (TIC40) and a chaperone (HSP93) associated with the import channel (TIC110). Causes the release of bound transit peptides from TIC110 and stimulates ATP hydrolysis by HSP93. Involved in reinsertion of proteins from the chloroplast stroma into the inner membrane.</text>
</comment>
<dbReference type="SMART" id="SM00727">
    <property type="entry name" value="STI1"/>
    <property type="match status" value="2"/>
</dbReference>
<keyword evidence="18" id="KW-1185">Reference proteome</keyword>
<evidence type="ECO:0000259" key="16">
    <source>
        <dbReference type="SMART" id="SM00727"/>
    </source>
</evidence>
<evidence type="ECO:0000256" key="12">
    <source>
        <dbReference type="ARBA" id="ARBA00060470"/>
    </source>
</evidence>
<feature type="region of interest" description="Disordered" evidence="15">
    <location>
        <begin position="216"/>
        <end position="235"/>
    </location>
</feature>
<reference evidence="18" key="1">
    <citation type="submission" date="2016-04" db="EMBL/GenBank/DDBJ databases">
        <title>Cephalotus genome sequencing.</title>
        <authorList>
            <person name="Fukushima K."/>
            <person name="Hasebe M."/>
            <person name="Fang X."/>
        </authorList>
    </citation>
    <scope>NUCLEOTIDE SEQUENCE [LARGE SCALE GENOMIC DNA]</scope>
    <source>
        <strain evidence="18">cv. St1</strain>
    </source>
</reference>
<accession>A0A1Q3C998</accession>
<feature type="compositionally biased region" description="Low complexity" evidence="15">
    <location>
        <begin position="1"/>
        <end position="18"/>
    </location>
</feature>
<evidence type="ECO:0000256" key="1">
    <source>
        <dbReference type="ARBA" id="ARBA00022448"/>
    </source>
</evidence>
<dbReference type="EMBL" id="BDDD01001517">
    <property type="protein sequence ID" value="GAV76702.1"/>
    <property type="molecule type" value="Genomic_DNA"/>
</dbReference>
<keyword evidence="7" id="KW-0653">Protein transport</keyword>
<dbReference type="InterPro" id="IPR006636">
    <property type="entry name" value="STI1_HS-bd"/>
</dbReference>
<dbReference type="InterPro" id="IPR041243">
    <property type="entry name" value="STI1/HOP_DP"/>
</dbReference>
<dbReference type="InterPro" id="IPR038108">
    <property type="entry name" value="RPN13_DEUBAD_sf"/>
</dbReference>
<comment type="subcellular location">
    <subcellularLocation>
        <location evidence="12">Plastid</location>
        <location evidence="12">Chloroplast inner membrane</location>
        <topology evidence="12">Single-pass membrane protein</topology>
    </subcellularLocation>
</comment>
<keyword evidence="3" id="KW-0934">Plastid</keyword>
<proteinExistence type="predicted"/>
<dbReference type="GO" id="GO:0009535">
    <property type="term" value="C:chloroplast thylakoid membrane"/>
    <property type="evidence" value="ECO:0007669"/>
    <property type="project" value="TreeGrafter"/>
</dbReference>
<organism evidence="17 18">
    <name type="scientific">Cephalotus follicularis</name>
    <name type="common">Albany pitcher plant</name>
    <dbReference type="NCBI Taxonomy" id="3775"/>
    <lineage>
        <taxon>Eukaryota</taxon>
        <taxon>Viridiplantae</taxon>
        <taxon>Streptophyta</taxon>
        <taxon>Embryophyta</taxon>
        <taxon>Tracheophyta</taxon>
        <taxon>Spermatophyta</taxon>
        <taxon>Magnoliopsida</taxon>
        <taxon>eudicotyledons</taxon>
        <taxon>Gunneridae</taxon>
        <taxon>Pentapetalae</taxon>
        <taxon>rosids</taxon>
        <taxon>fabids</taxon>
        <taxon>Oxalidales</taxon>
        <taxon>Cephalotaceae</taxon>
        <taxon>Cephalotus</taxon>
    </lineage>
</organism>
<feature type="region of interest" description="Disordered" evidence="15">
    <location>
        <begin position="78"/>
        <end position="104"/>
    </location>
</feature>
<protein>
    <recommendedName>
        <fullName evidence="13">Protein TIC 40, chloroplastic</fullName>
    </recommendedName>
    <alternativeName>
        <fullName evidence="14">Translocon at the inner envelope membrane of chloroplasts 40</fullName>
    </alternativeName>
</protein>
<evidence type="ECO:0000256" key="6">
    <source>
        <dbReference type="ARBA" id="ARBA00022780"/>
    </source>
</evidence>
<evidence type="ECO:0000256" key="7">
    <source>
        <dbReference type="ARBA" id="ARBA00022927"/>
    </source>
</evidence>
<keyword evidence="2" id="KW-0150">Chloroplast</keyword>
<feature type="domain" description="STI1" evidence="16">
    <location>
        <begin position="384"/>
        <end position="423"/>
    </location>
</feature>
<dbReference type="FunFam" id="1.10.260.100:FF:000008">
    <property type="entry name" value="Protein TIC 40, chloroplastic"/>
    <property type="match status" value="1"/>
</dbReference>
<dbReference type="FunCoup" id="A0A1Q3C998">
    <property type="interactions" value="1850"/>
</dbReference>
<evidence type="ECO:0000256" key="5">
    <source>
        <dbReference type="ARBA" id="ARBA00022737"/>
    </source>
</evidence>
<feature type="compositionally biased region" description="Low complexity" evidence="15">
    <location>
        <begin position="82"/>
        <end position="91"/>
    </location>
</feature>
<dbReference type="Proteomes" id="UP000187406">
    <property type="component" value="Unassembled WGS sequence"/>
</dbReference>
<evidence type="ECO:0000256" key="2">
    <source>
        <dbReference type="ARBA" id="ARBA00022528"/>
    </source>
</evidence>
<gene>
    <name evidence="17" type="ORF">CFOL_v3_20175</name>
</gene>
<feature type="domain" description="STI1" evidence="16">
    <location>
        <begin position="308"/>
        <end position="342"/>
    </location>
</feature>
<evidence type="ECO:0000256" key="9">
    <source>
        <dbReference type="ARBA" id="ARBA00022989"/>
    </source>
</evidence>
<keyword evidence="6" id="KW-1001">Plastid inner membrane</keyword>
<dbReference type="GO" id="GO:0045037">
    <property type="term" value="P:protein import into chloroplast stroma"/>
    <property type="evidence" value="ECO:0007669"/>
    <property type="project" value="TreeGrafter"/>
</dbReference>
<dbReference type="STRING" id="3775.A0A1Q3C998"/>
<evidence type="ECO:0000256" key="4">
    <source>
        <dbReference type="ARBA" id="ARBA00022692"/>
    </source>
</evidence>
<evidence type="ECO:0000256" key="13">
    <source>
        <dbReference type="ARBA" id="ARBA00070821"/>
    </source>
</evidence>
<evidence type="ECO:0000313" key="18">
    <source>
        <dbReference type="Proteomes" id="UP000187406"/>
    </source>
</evidence>
<feature type="region of interest" description="Disordered" evidence="15">
    <location>
        <begin position="181"/>
        <end position="200"/>
    </location>
</feature>
<feature type="compositionally biased region" description="Polar residues" evidence="15">
    <location>
        <begin position="260"/>
        <end position="275"/>
    </location>
</feature>
<dbReference type="PANTHER" id="PTHR47296">
    <property type="entry name" value="PROTEIN TIC 40, CHLOROPLASTIC"/>
    <property type="match status" value="1"/>
</dbReference>
<keyword evidence="10" id="KW-0472">Membrane</keyword>
<feature type="region of interest" description="Disordered" evidence="15">
    <location>
        <begin position="1"/>
        <end position="29"/>
    </location>
</feature>
<evidence type="ECO:0000256" key="14">
    <source>
        <dbReference type="ARBA" id="ARBA00082202"/>
    </source>
</evidence>
<dbReference type="GO" id="GO:0009658">
    <property type="term" value="P:chloroplast organization"/>
    <property type="evidence" value="ECO:0007669"/>
    <property type="project" value="TreeGrafter"/>
</dbReference>
<evidence type="ECO:0000256" key="8">
    <source>
        <dbReference type="ARBA" id="ARBA00022946"/>
    </source>
</evidence>
<sequence length="447" mass="49042">MAFVSSSSSPKLVLSCPSPKNPTRREISTTKTTSFSLPFTLLNSMFTPRGSRISASAFPDSSPISRNVVIRMPGGDRFANISSSTNQQNSSVGATPNLVPPPPSSSSQIGSPLFWIGVGVGFSALYTWVKRLAFSRFQVSVFSPKNTNQYVMQQTMKTLMNQTSTQNNPFGDATFSPPFPYSTPISSSPAPAPSSPAVSKPAVTVNIPATEVAAVSASEVKDEEEAKNEKNKHAFVDVSPEETILKSPFESFEDVAEASSSKDVQFPQEVSQNGAASKHGFGASEGFRSPREAGSGLSVEALERMMEDPMVQKMVYPYLPEEMRNPQTFKWMMQNPQYRQQLEDMLKNMSGNNDWNDQMIESWKNFDVNNPEIKQQFDQIGLTPEEVIGKIMANPEVAQAFQSPKVQAAIMDCSTNPQNISKYQNDQEVMDVFNKISELFPGVSGTI</sequence>
<name>A0A1Q3C998_CEPFO</name>
<keyword evidence="4" id="KW-0812">Transmembrane</keyword>
<keyword evidence="9" id="KW-1133">Transmembrane helix</keyword>
<dbReference type="InParanoid" id="A0A1Q3C998"/>
<keyword evidence="5" id="KW-0677">Repeat</keyword>
<dbReference type="AlphaFoldDB" id="A0A1Q3C998"/>
<keyword evidence="1" id="KW-0813">Transport</keyword>
<evidence type="ECO:0000256" key="11">
    <source>
        <dbReference type="ARBA" id="ARBA00056414"/>
    </source>
</evidence>